<protein>
    <submittedName>
        <fullName evidence="1">Uncharacterized protein</fullName>
    </submittedName>
</protein>
<dbReference type="AlphaFoldDB" id="A0A2K9LMJ0"/>
<keyword evidence="2" id="KW-1185">Reference proteome</keyword>
<name>A0A2K9LMJ0_9GAMM</name>
<dbReference type="Proteomes" id="UP000235116">
    <property type="component" value="Chromosome"/>
</dbReference>
<dbReference type="RefSeq" id="WP_101894838.1">
    <property type="nucleotide sequence ID" value="NZ_CP022684.1"/>
</dbReference>
<accession>A0A2K9LMJ0</accession>
<reference evidence="2" key="1">
    <citation type="submission" date="2017-08" db="EMBL/GenBank/DDBJ databases">
        <title>Direct submision.</title>
        <authorList>
            <person name="Kim S.-J."/>
            <person name="Rhee S.-K."/>
        </authorList>
    </citation>
    <scope>NUCLEOTIDE SEQUENCE [LARGE SCALE GENOMIC DNA]</scope>
    <source>
        <strain evidence="2">GI5</strain>
    </source>
</reference>
<dbReference type="OrthoDB" id="7072650at2"/>
<organism evidence="1 2">
    <name type="scientific">Ketobacter alkanivorans</name>
    <dbReference type="NCBI Taxonomy" id="1917421"/>
    <lineage>
        <taxon>Bacteria</taxon>
        <taxon>Pseudomonadati</taxon>
        <taxon>Pseudomonadota</taxon>
        <taxon>Gammaproteobacteria</taxon>
        <taxon>Pseudomonadales</taxon>
        <taxon>Ketobacteraceae</taxon>
        <taxon>Ketobacter</taxon>
    </lineage>
</organism>
<sequence>MIPISLERILDLLRDDLYSGCVALVVEAENRHQVITLLEKLGNERCGRVQIMTLDSETAIDLPLESIDGDLLLVDGLSKIDPYSQEAYSLRTFLDVRRNTAGKTIIILDPNGYRSHFSDSNAPFYLFCDFVFESDLS</sequence>
<dbReference type="EMBL" id="CP022684">
    <property type="protein sequence ID" value="AUM13460.1"/>
    <property type="molecule type" value="Genomic_DNA"/>
</dbReference>
<evidence type="ECO:0000313" key="1">
    <source>
        <dbReference type="EMBL" id="AUM13460.1"/>
    </source>
</evidence>
<gene>
    <name evidence="1" type="ORF">Kalk_13970</name>
</gene>
<dbReference type="KEGG" id="kak:Kalk_13970"/>
<proteinExistence type="predicted"/>
<evidence type="ECO:0000313" key="2">
    <source>
        <dbReference type="Proteomes" id="UP000235116"/>
    </source>
</evidence>